<keyword evidence="7" id="KW-1133">Transmembrane helix</keyword>
<dbReference type="PANTHER" id="PTHR32024:SF3">
    <property type="entry name" value="TRK SYSTEM POTASSIUM UPTAKE PROTEIN"/>
    <property type="match status" value="1"/>
</dbReference>
<proteinExistence type="inferred from homology"/>
<keyword evidence="10" id="KW-0997">Cell inner membrane</keyword>
<sequence>MPLPALRFIAFIIGVFLITLAVSMVIPMLTLLLYDRSDDLGAFVWSSLIVLCAGLVMVARGAPGAPQLRARDMYLLTTASWVIVCAFAALPMVFIRHISYTDAFFETMSGITTTGSTVLTGLDNASPGLLIWRSLLHWLGGIGFIGMAVAILPLLRVGGMRLFQTESSDWSDKVTPRSHVAAKMILIIYVGLTVLGTWALWAAGMTPFEAINHSMALISTGGFSTSDASLGHWGQPAVHWVAVVIMILGSLPFTLYVATLRGHRRILFDDHQVRGFIGFLVFIWLTVGTWLCLHSDLSWWDAFRIVAVNVTSVVTTTGIAVGDYTLWGSFAIMLFFYLTFVGGCSGSTAGGLKIFRFQVAAALLVSSLKQLIHPRATISKKYNGHPIDEEIVRSLLTFSFFFSVTIAVIALGLSLLGLDWTTALSGAATAVCNVGPGLGTLIGPAGNFASLSDAAKWLLTVGMLLGRLEILTVLVLVSPAFWRF</sequence>
<evidence type="ECO:0000256" key="2">
    <source>
        <dbReference type="ARBA" id="ARBA00022448"/>
    </source>
</evidence>
<keyword evidence="8 10" id="KW-0406">Ion transport</keyword>
<keyword evidence="3 10" id="KW-1003">Cell membrane</keyword>
<dbReference type="AlphaFoldDB" id="A0A0B5JVH8"/>
<dbReference type="PANTHER" id="PTHR32024">
    <property type="entry name" value="TRK SYSTEM POTASSIUM UPTAKE PROTEIN TRKG-RELATED"/>
    <property type="match status" value="1"/>
</dbReference>
<evidence type="ECO:0000256" key="5">
    <source>
        <dbReference type="ARBA" id="ARBA00022692"/>
    </source>
</evidence>
<dbReference type="RefSeq" id="WP_023660685.1">
    <property type="nucleotide sequence ID" value="NZ_CP010359.1"/>
</dbReference>
<accession>A0A0B5JVH8</accession>
<organism evidence="11 12">
    <name type="scientific">Pseudomonas plecoglossicida</name>
    <dbReference type="NCBI Taxonomy" id="70775"/>
    <lineage>
        <taxon>Bacteria</taxon>
        <taxon>Pseudomonadati</taxon>
        <taxon>Pseudomonadota</taxon>
        <taxon>Gammaproteobacteria</taxon>
        <taxon>Pseudomonadales</taxon>
        <taxon>Pseudomonadaceae</taxon>
        <taxon>Pseudomonas</taxon>
    </lineage>
</organism>
<dbReference type="GO" id="GO:0015379">
    <property type="term" value="F:potassium:chloride symporter activity"/>
    <property type="evidence" value="ECO:0007669"/>
    <property type="project" value="InterPro"/>
</dbReference>
<comment type="function">
    <text evidence="10">Low-affinity potassium transport system. Interacts with Trk system potassium uptake protein TrkA.</text>
</comment>
<evidence type="ECO:0000313" key="12">
    <source>
        <dbReference type="Proteomes" id="UP000218102"/>
    </source>
</evidence>
<keyword evidence="6 10" id="KW-0630">Potassium</keyword>
<evidence type="ECO:0000313" key="11">
    <source>
        <dbReference type="EMBL" id="PBJ93240.1"/>
    </source>
</evidence>
<dbReference type="InterPro" id="IPR004772">
    <property type="entry name" value="TrkH"/>
</dbReference>
<dbReference type="InterPro" id="IPR003445">
    <property type="entry name" value="Cat_transpt"/>
</dbReference>
<dbReference type="KEGG" id="ppj:RK21_00510"/>
<evidence type="ECO:0000256" key="7">
    <source>
        <dbReference type="ARBA" id="ARBA00022989"/>
    </source>
</evidence>
<evidence type="ECO:0000256" key="3">
    <source>
        <dbReference type="ARBA" id="ARBA00022475"/>
    </source>
</evidence>
<reference evidence="11 12" key="1">
    <citation type="submission" date="2017-09" db="EMBL/GenBank/DDBJ databases">
        <authorList>
            <person name="Ehlers B."/>
            <person name="Leendertz F.H."/>
        </authorList>
    </citation>
    <scope>NUCLEOTIDE SEQUENCE [LARGE SCALE GENOMIC DNA]</scope>
    <source>
        <strain evidence="11 12">DJ-1</strain>
    </source>
</reference>
<comment type="subcellular location">
    <subcellularLocation>
        <location evidence="10">Cell inner membrane</location>
        <topology evidence="10">Multi-pass membrane protein</topology>
    </subcellularLocation>
    <subcellularLocation>
        <location evidence="1">Cell membrane</location>
        <topology evidence="1">Multi-pass membrane protein</topology>
    </subcellularLocation>
</comment>
<evidence type="ECO:0000256" key="10">
    <source>
        <dbReference type="PIRNR" id="PIRNR006247"/>
    </source>
</evidence>
<evidence type="ECO:0000256" key="1">
    <source>
        <dbReference type="ARBA" id="ARBA00004651"/>
    </source>
</evidence>
<keyword evidence="2 10" id="KW-0813">Transport</keyword>
<dbReference type="Proteomes" id="UP000218102">
    <property type="component" value="Unassembled WGS sequence"/>
</dbReference>
<keyword evidence="4 10" id="KW-0633">Potassium transport</keyword>
<evidence type="ECO:0000256" key="6">
    <source>
        <dbReference type="ARBA" id="ARBA00022958"/>
    </source>
</evidence>
<evidence type="ECO:0000256" key="4">
    <source>
        <dbReference type="ARBA" id="ARBA00022538"/>
    </source>
</evidence>
<keyword evidence="9 10" id="KW-0472">Membrane</keyword>
<protein>
    <recommendedName>
        <fullName evidence="10">Trk system potassium uptake protein</fullName>
    </recommendedName>
</protein>
<comment type="caution">
    <text evidence="11">The sequence shown here is derived from an EMBL/GenBank/DDBJ whole genome shotgun (WGS) entry which is preliminary data.</text>
</comment>
<dbReference type="Pfam" id="PF02386">
    <property type="entry name" value="TrkH"/>
    <property type="match status" value="1"/>
</dbReference>
<evidence type="ECO:0000256" key="8">
    <source>
        <dbReference type="ARBA" id="ARBA00023065"/>
    </source>
</evidence>
<gene>
    <name evidence="11" type="ORF">CMV24_23215</name>
</gene>
<dbReference type="GO" id="GO:0005886">
    <property type="term" value="C:plasma membrane"/>
    <property type="evidence" value="ECO:0007669"/>
    <property type="project" value="UniProtKB-SubCell"/>
</dbReference>
<name>A0A0B5JVH8_PSEDL</name>
<dbReference type="PIRSF" id="PIRSF006247">
    <property type="entry name" value="TrkH"/>
    <property type="match status" value="1"/>
</dbReference>
<evidence type="ECO:0000256" key="9">
    <source>
        <dbReference type="ARBA" id="ARBA00023136"/>
    </source>
</evidence>
<keyword evidence="5" id="KW-0812">Transmembrane</keyword>
<dbReference type="EMBL" id="NTME01000032">
    <property type="protein sequence ID" value="PBJ93240.1"/>
    <property type="molecule type" value="Genomic_DNA"/>
</dbReference>
<comment type="similarity">
    <text evidence="10">Belongs to the TrkH potassium transport family.</text>
</comment>